<reference evidence="3" key="1">
    <citation type="submission" date="2016-03" db="EMBL/GenBank/DDBJ databases">
        <title>Complete genome sequence of the type strain Actinoalloteichus hymeniacidonis DSM 45092.</title>
        <authorList>
            <person name="Schaffert L."/>
            <person name="Albersmeier A."/>
            <person name="Winkler A."/>
            <person name="Kalinowski J."/>
            <person name="Zotchev S."/>
            <person name="Ruckert C."/>
        </authorList>
    </citation>
    <scope>NUCLEOTIDE SEQUENCE [LARGE SCALE GENOMIC DNA]</scope>
    <source>
        <strain evidence="3">HPA177(T) (DSM 45092(T))</strain>
    </source>
</reference>
<dbReference type="InterPro" id="IPR016181">
    <property type="entry name" value="Acyl_CoA_acyltransferase"/>
</dbReference>
<gene>
    <name evidence="2" type="ORF">TL08_04255</name>
</gene>
<name>A0AAC9MX55_9PSEU</name>
<dbReference type="SUPFAM" id="SSF55729">
    <property type="entry name" value="Acyl-CoA N-acyltransferases (Nat)"/>
    <property type="match status" value="1"/>
</dbReference>
<dbReference type="RefSeq" id="WP_069846727.1">
    <property type="nucleotide sequence ID" value="NZ_CP014859.1"/>
</dbReference>
<evidence type="ECO:0000313" key="2">
    <source>
        <dbReference type="EMBL" id="AOS61681.1"/>
    </source>
</evidence>
<dbReference type="KEGG" id="ahm:TL08_04255"/>
<dbReference type="PANTHER" id="PTHR42791:SF1">
    <property type="entry name" value="N-ACETYLTRANSFERASE DOMAIN-CONTAINING PROTEIN"/>
    <property type="match status" value="1"/>
</dbReference>
<dbReference type="Pfam" id="PF00583">
    <property type="entry name" value="Acetyltransf_1"/>
    <property type="match status" value="1"/>
</dbReference>
<protein>
    <submittedName>
        <fullName evidence="2">Acetyltransferase (GNAT) family protein</fullName>
    </submittedName>
</protein>
<dbReference type="Gene3D" id="3.40.630.30">
    <property type="match status" value="1"/>
</dbReference>
<organism evidence="2 3">
    <name type="scientific">Actinoalloteichus hymeniacidonis</name>
    <dbReference type="NCBI Taxonomy" id="340345"/>
    <lineage>
        <taxon>Bacteria</taxon>
        <taxon>Bacillati</taxon>
        <taxon>Actinomycetota</taxon>
        <taxon>Actinomycetes</taxon>
        <taxon>Pseudonocardiales</taxon>
        <taxon>Pseudonocardiaceae</taxon>
        <taxon>Actinoalloteichus</taxon>
    </lineage>
</organism>
<accession>A0AAC9MX55</accession>
<evidence type="ECO:0000313" key="3">
    <source>
        <dbReference type="Proteomes" id="UP000095210"/>
    </source>
</evidence>
<dbReference type="PROSITE" id="PS51186">
    <property type="entry name" value="GNAT"/>
    <property type="match status" value="1"/>
</dbReference>
<feature type="domain" description="N-acetyltransferase" evidence="1">
    <location>
        <begin position="3"/>
        <end position="185"/>
    </location>
</feature>
<sequence length="187" mass="20096">MDYRIRLAAVADLDPAARVLAGAFETYPWTRWALPEDGYLARLEEAQRLYLAHALEHGIVLVDEPVRAVAAFLPPGAPAPTERIQQRVADLHGSRLTALTGLSLPEAPAGSWTLETVGVEVAHQGAGLGTAVISEGLALVDKRGDPIALETSDERNVSLYQRLGFTTTATTRIPDGPIVYSMNRVAC</sequence>
<dbReference type="Proteomes" id="UP000095210">
    <property type="component" value="Chromosome"/>
</dbReference>
<proteinExistence type="predicted"/>
<dbReference type="EMBL" id="CP014859">
    <property type="protein sequence ID" value="AOS61681.1"/>
    <property type="molecule type" value="Genomic_DNA"/>
</dbReference>
<dbReference type="PANTHER" id="PTHR42791">
    <property type="entry name" value="GNAT FAMILY ACETYLTRANSFERASE"/>
    <property type="match status" value="1"/>
</dbReference>
<dbReference type="GO" id="GO:0016747">
    <property type="term" value="F:acyltransferase activity, transferring groups other than amino-acyl groups"/>
    <property type="evidence" value="ECO:0007669"/>
    <property type="project" value="InterPro"/>
</dbReference>
<evidence type="ECO:0000259" key="1">
    <source>
        <dbReference type="PROSITE" id="PS51186"/>
    </source>
</evidence>
<keyword evidence="3" id="KW-1185">Reference proteome</keyword>
<dbReference type="InterPro" id="IPR052523">
    <property type="entry name" value="Trichothecene_AcTrans"/>
</dbReference>
<dbReference type="InterPro" id="IPR000182">
    <property type="entry name" value="GNAT_dom"/>
</dbReference>
<dbReference type="AlphaFoldDB" id="A0AAC9MX55"/>